<evidence type="ECO:0000256" key="1">
    <source>
        <dbReference type="ARBA" id="ARBA00008520"/>
    </source>
</evidence>
<dbReference type="Gene3D" id="3.40.190.10">
    <property type="entry name" value="Periplasmic binding protein-like II"/>
    <property type="match status" value="2"/>
</dbReference>
<evidence type="ECO:0000256" key="3">
    <source>
        <dbReference type="ARBA" id="ARBA00022597"/>
    </source>
</evidence>
<dbReference type="Pfam" id="PF13416">
    <property type="entry name" value="SBP_bac_8"/>
    <property type="match status" value="1"/>
</dbReference>
<dbReference type="OrthoDB" id="9766758at2"/>
<protein>
    <submittedName>
        <fullName evidence="6">ABC transporter substrate-binding protein</fullName>
    </submittedName>
</protein>
<dbReference type="InterPro" id="IPR006059">
    <property type="entry name" value="SBP"/>
</dbReference>
<feature type="chain" id="PRO_5019273114" evidence="5">
    <location>
        <begin position="28"/>
        <end position="420"/>
    </location>
</feature>
<evidence type="ECO:0000256" key="4">
    <source>
        <dbReference type="ARBA" id="ARBA00022729"/>
    </source>
</evidence>
<dbReference type="GO" id="GO:1901982">
    <property type="term" value="F:maltose binding"/>
    <property type="evidence" value="ECO:0007669"/>
    <property type="project" value="TreeGrafter"/>
</dbReference>
<sequence length="420" mass="45363">MNTLFTRMRRSTSVVFMIMVLFLTACGGGGSGTSTTSSNVNYQGTITLWHSWQGSYVQAKQAIADAYMKKHPGVKVVLVHQDDVVSKSTTAIRSGNGPDIIAYTDDNLGKIALSNTVQPIDTYISTDFVKSTYTSAAAQGVIFNNHVYGVPEAVETITLMYNKDLISEGQLPKTTNELLAFEQSYRKAHPQSYGVVWNTQDPYSNAPWFYGYGAQYITPDGKAHLDTPQAIQALTYLSSLRPYLPRQQDVNVSSSLFTEGKAAAIIDGPWSYATYTQKAKLHVGFALLPTVSSTNAPAKPFVGVKSLWLAKNAKNPALAADFMKFYTNAANQTAMAQADGEVPANAAAADDPAITKLPAIVGYSAQARQGVTLPNTPYMSAIWAPMQDALTVVWNGSQQPTPALHDAQLAAEKGIQQINP</sequence>
<comment type="similarity">
    <text evidence="1">Belongs to the bacterial solute-binding protein 1 family.</text>
</comment>
<dbReference type="RefSeq" id="WP_126629918.1">
    <property type="nucleotide sequence ID" value="NZ_BIFT01000002.1"/>
</dbReference>
<evidence type="ECO:0000256" key="2">
    <source>
        <dbReference type="ARBA" id="ARBA00022448"/>
    </source>
</evidence>
<dbReference type="PANTHER" id="PTHR30061:SF50">
    <property type="entry name" value="MALTOSE_MALTODEXTRIN-BINDING PERIPLASMIC PROTEIN"/>
    <property type="match status" value="1"/>
</dbReference>
<dbReference type="PROSITE" id="PS51257">
    <property type="entry name" value="PROKAR_LIPOPROTEIN"/>
    <property type="match status" value="1"/>
</dbReference>
<dbReference type="GO" id="GO:0042956">
    <property type="term" value="P:maltodextrin transmembrane transport"/>
    <property type="evidence" value="ECO:0007669"/>
    <property type="project" value="TreeGrafter"/>
</dbReference>
<gene>
    <name evidence="6" type="ORF">KDA_51860</name>
</gene>
<evidence type="ECO:0000256" key="5">
    <source>
        <dbReference type="SAM" id="SignalP"/>
    </source>
</evidence>
<name>A0A402BEI2_9CHLR</name>
<evidence type="ECO:0000313" key="7">
    <source>
        <dbReference type="Proteomes" id="UP000287171"/>
    </source>
</evidence>
<dbReference type="InterPro" id="IPR006060">
    <property type="entry name" value="Maltose/Cyclodextrin-bd"/>
</dbReference>
<feature type="signal peptide" evidence="5">
    <location>
        <begin position="1"/>
        <end position="27"/>
    </location>
</feature>
<organism evidence="6 7">
    <name type="scientific">Dictyobacter alpinus</name>
    <dbReference type="NCBI Taxonomy" id="2014873"/>
    <lineage>
        <taxon>Bacteria</taxon>
        <taxon>Bacillati</taxon>
        <taxon>Chloroflexota</taxon>
        <taxon>Ktedonobacteria</taxon>
        <taxon>Ktedonobacterales</taxon>
        <taxon>Dictyobacteraceae</taxon>
        <taxon>Dictyobacter</taxon>
    </lineage>
</organism>
<comment type="caution">
    <text evidence="6">The sequence shown here is derived from an EMBL/GenBank/DDBJ whole genome shotgun (WGS) entry which is preliminary data.</text>
</comment>
<dbReference type="AlphaFoldDB" id="A0A402BEI2"/>
<dbReference type="PRINTS" id="PR00181">
    <property type="entry name" value="MALTOSEBP"/>
</dbReference>
<evidence type="ECO:0000313" key="6">
    <source>
        <dbReference type="EMBL" id="GCE29702.1"/>
    </source>
</evidence>
<keyword evidence="4 5" id="KW-0732">Signal</keyword>
<dbReference type="Proteomes" id="UP000287171">
    <property type="component" value="Unassembled WGS sequence"/>
</dbReference>
<keyword evidence="7" id="KW-1185">Reference proteome</keyword>
<dbReference type="GO" id="GO:0055052">
    <property type="term" value="C:ATP-binding cassette (ABC) transporter complex, substrate-binding subunit-containing"/>
    <property type="evidence" value="ECO:0007669"/>
    <property type="project" value="TreeGrafter"/>
</dbReference>
<dbReference type="EMBL" id="BIFT01000002">
    <property type="protein sequence ID" value="GCE29702.1"/>
    <property type="molecule type" value="Genomic_DNA"/>
</dbReference>
<proteinExistence type="inferred from homology"/>
<dbReference type="GO" id="GO:0015768">
    <property type="term" value="P:maltose transport"/>
    <property type="evidence" value="ECO:0007669"/>
    <property type="project" value="TreeGrafter"/>
</dbReference>
<reference evidence="7" key="1">
    <citation type="submission" date="2018-12" db="EMBL/GenBank/DDBJ databases">
        <title>Tengunoibacter tsumagoiensis gen. nov., sp. nov., Dictyobacter kobayashii sp. nov., D. alpinus sp. nov., and D. joshuensis sp. nov. and description of Dictyobacteraceae fam. nov. within the order Ktedonobacterales isolated from Tengu-no-mugimeshi.</title>
        <authorList>
            <person name="Wang C.M."/>
            <person name="Zheng Y."/>
            <person name="Sakai Y."/>
            <person name="Toyoda A."/>
            <person name="Minakuchi Y."/>
            <person name="Abe K."/>
            <person name="Yokota A."/>
            <person name="Yabe S."/>
        </authorList>
    </citation>
    <scope>NUCLEOTIDE SEQUENCE [LARGE SCALE GENOMIC DNA]</scope>
    <source>
        <strain evidence="7">Uno16</strain>
    </source>
</reference>
<keyword evidence="2" id="KW-0813">Transport</keyword>
<dbReference type="PANTHER" id="PTHR30061">
    <property type="entry name" value="MALTOSE-BINDING PERIPLASMIC PROTEIN"/>
    <property type="match status" value="1"/>
</dbReference>
<dbReference type="GO" id="GO:0015144">
    <property type="term" value="F:carbohydrate transmembrane transporter activity"/>
    <property type="evidence" value="ECO:0007669"/>
    <property type="project" value="InterPro"/>
</dbReference>
<dbReference type="SUPFAM" id="SSF53850">
    <property type="entry name" value="Periplasmic binding protein-like II"/>
    <property type="match status" value="1"/>
</dbReference>
<keyword evidence="3" id="KW-0762">Sugar transport</keyword>
<accession>A0A402BEI2</accession>